<dbReference type="EMBL" id="ML143394">
    <property type="protein sequence ID" value="TBU32518.1"/>
    <property type="molecule type" value="Genomic_DNA"/>
</dbReference>
<reference evidence="2" key="1">
    <citation type="submission" date="2019-01" db="EMBL/GenBank/DDBJ databases">
        <title>Draft genome sequences of three monokaryotic isolates of the white-rot basidiomycete fungus Dichomitus squalens.</title>
        <authorList>
            <consortium name="DOE Joint Genome Institute"/>
            <person name="Lopez S.C."/>
            <person name="Andreopoulos B."/>
            <person name="Pangilinan J."/>
            <person name="Lipzen A."/>
            <person name="Riley R."/>
            <person name="Ahrendt S."/>
            <person name="Ng V."/>
            <person name="Barry K."/>
            <person name="Daum C."/>
            <person name="Grigoriev I.V."/>
            <person name="Hilden K.S."/>
            <person name="Makela M.R."/>
            <person name="de Vries R.P."/>
        </authorList>
    </citation>
    <scope>NUCLEOTIDE SEQUENCE [LARGE SCALE GENOMIC DNA]</scope>
    <source>
        <strain evidence="2">OM18370.1</strain>
    </source>
</reference>
<accession>A0A4Q9MYK9</accession>
<dbReference type="Proteomes" id="UP000292957">
    <property type="component" value="Unassembled WGS sequence"/>
</dbReference>
<dbReference type="OrthoDB" id="2107166at2759"/>
<dbReference type="AlphaFoldDB" id="A0A4Q9MYK9"/>
<feature type="compositionally biased region" description="Acidic residues" evidence="1">
    <location>
        <begin position="99"/>
        <end position="114"/>
    </location>
</feature>
<feature type="compositionally biased region" description="Polar residues" evidence="1">
    <location>
        <begin position="153"/>
        <end position="175"/>
    </location>
</feature>
<feature type="region of interest" description="Disordered" evidence="1">
    <location>
        <begin position="70"/>
        <end position="185"/>
    </location>
</feature>
<feature type="compositionally biased region" description="Polar residues" evidence="1">
    <location>
        <begin position="70"/>
        <end position="83"/>
    </location>
</feature>
<sequence>MPSSKPSVALCFACSASLPPGRANTKIYYTSCCSRPICPNCLIANPRLARYNPCLRCLAGVNAVNSRSLSGTLAGDGNSTPSRANVDGSVRDEDVFVLGDEDGDESETDSDDEDGRSVKQRAEGSIASATPSEAPPPRTPDYSGSIASHPHSLKSQTGSTADSETAAQGDIQTERGQPPKYYLRPDDTLLGISLRLGVDVKEYDKGDGRGLRKRRPHAGELHGEGDTGLEGRAMEQYFDDEDWVSRERAKGRKVAIPSFPVAGPSRVAEKMVAGEQKPWWRWRN</sequence>
<feature type="region of interest" description="Disordered" evidence="1">
    <location>
        <begin position="203"/>
        <end position="228"/>
    </location>
</feature>
<name>A0A4Q9MYK9_9APHY</name>
<protein>
    <submittedName>
        <fullName evidence="2">Uncharacterized protein</fullName>
    </submittedName>
</protein>
<proteinExistence type="predicted"/>
<evidence type="ECO:0000256" key="1">
    <source>
        <dbReference type="SAM" id="MobiDB-lite"/>
    </source>
</evidence>
<organism evidence="2">
    <name type="scientific">Dichomitus squalens</name>
    <dbReference type="NCBI Taxonomy" id="114155"/>
    <lineage>
        <taxon>Eukaryota</taxon>
        <taxon>Fungi</taxon>
        <taxon>Dikarya</taxon>
        <taxon>Basidiomycota</taxon>
        <taxon>Agaricomycotina</taxon>
        <taxon>Agaricomycetes</taxon>
        <taxon>Polyporales</taxon>
        <taxon>Polyporaceae</taxon>
        <taxon>Dichomitus</taxon>
    </lineage>
</organism>
<gene>
    <name evidence="2" type="ORF">BD311DRAFT_750181</name>
</gene>
<evidence type="ECO:0000313" key="2">
    <source>
        <dbReference type="EMBL" id="TBU32518.1"/>
    </source>
</evidence>